<accession>A0A1C7LZE5</accession>
<gene>
    <name evidence="1" type="ORF">A0H81_10303</name>
</gene>
<keyword evidence="2" id="KW-1185">Reference proteome</keyword>
<sequence length="134" mass="15153">MPSSSVARFSTPGENSETELSLEIDVVRARSHCDAPFSQSVYSIHFHFRCRRNASRAVVWLPTIQDVFFTYACPHRGLPLVWADAYAMVCDDAWELPYDLVATLTRGRPLRSDGTEAHHTDIRLCSENCPRKPA</sequence>
<reference evidence="1 2" key="1">
    <citation type="submission" date="2016-03" db="EMBL/GenBank/DDBJ databases">
        <title>Whole genome sequencing of Grifola frondosa 9006-11.</title>
        <authorList>
            <person name="Min B."/>
            <person name="Park H."/>
            <person name="Kim J.-G."/>
            <person name="Cho H."/>
            <person name="Oh Y.-L."/>
            <person name="Kong W.-S."/>
            <person name="Choi I.-G."/>
        </authorList>
    </citation>
    <scope>NUCLEOTIDE SEQUENCE [LARGE SCALE GENOMIC DNA]</scope>
    <source>
        <strain evidence="1 2">9006-11</strain>
    </source>
</reference>
<evidence type="ECO:0000313" key="2">
    <source>
        <dbReference type="Proteomes" id="UP000092993"/>
    </source>
</evidence>
<dbReference type="EMBL" id="LUGG01000015">
    <property type="protein sequence ID" value="OBZ69586.1"/>
    <property type="molecule type" value="Genomic_DNA"/>
</dbReference>
<name>A0A1C7LZE5_GRIFR</name>
<dbReference type="AlphaFoldDB" id="A0A1C7LZE5"/>
<evidence type="ECO:0000313" key="1">
    <source>
        <dbReference type="EMBL" id="OBZ69586.1"/>
    </source>
</evidence>
<proteinExistence type="predicted"/>
<comment type="caution">
    <text evidence="1">The sequence shown here is derived from an EMBL/GenBank/DDBJ whole genome shotgun (WGS) entry which is preliminary data.</text>
</comment>
<dbReference type="Proteomes" id="UP000092993">
    <property type="component" value="Unassembled WGS sequence"/>
</dbReference>
<organism evidence="1 2">
    <name type="scientific">Grifola frondosa</name>
    <name type="common">Maitake</name>
    <name type="synonym">Polyporus frondosus</name>
    <dbReference type="NCBI Taxonomy" id="5627"/>
    <lineage>
        <taxon>Eukaryota</taxon>
        <taxon>Fungi</taxon>
        <taxon>Dikarya</taxon>
        <taxon>Basidiomycota</taxon>
        <taxon>Agaricomycotina</taxon>
        <taxon>Agaricomycetes</taxon>
        <taxon>Polyporales</taxon>
        <taxon>Grifolaceae</taxon>
        <taxon>Grifola</taxon>
    </lineage>
</organism>
<protein>
    <submittedName>
        <fullName evidence="1">Uncharacterized protein</fullName>
    </submittedName>
</protein>